<reference evidence="2 3" key="1">
    <citation type="journal article" date="2020" name="Nature">
        <title>Six reference-quality genomes reveal evolution of bat adaptations.</title>
        <authorList>
            <person name="Jebb D."/>
            <person name="Huang Z."/>
            <person name="Pippel M."/>
            <person name="Hughes G.M."/>
            <person name="Lavrichenko K."/>
            <person name="Devanna P."/>
            <person name="Winkler S."/>
            <person name="Jermiin L.S."/>
            <person name="Skirmuntt E.C."/>
            <person name="Katzourakis A."/>
            <person name="Burkitt-Gray L."/>
            <person name="Ray D.A."/>
            <person name="Sullivan K.A.M."/>
            <person name="Roscito J.G."/>
            <person name="Kirilenko B.M."/>
            <person name="Davalos L.M."/>
            <person name="Corthals A.P."/>
            <person name="Power M.L."/>
            <person name="Jones G."/>
            <person name="Ransome R.D."/>
            <person name="Dechmann D.K.N."/>
            <person name="Locatelli A.G."/>
            <person name="Puechmaille S.J."/>
            <person name="Fedrigo O."/>
            <person name="Jarvis E.D."/>
            <person name="Hiller M."/>
            <person name="Vernes S.C."/>
            <person name="Myers E.W."/>
            <person name="Teeling E.C."/>
        </authorList>
    </citation>
    <scope>NUCLEOTIDE SEQUENCE [LARGE SCALE GENOMIC DNA]</scope>
    <source>
        <strain evidence="2">MRouAeg1</strain>
        <tissue evidence="2">Muscle</tissue>
    </source>
</reference>
<comment type="caution">
    <text evidence="2">The sequence shown here is derived from an EMBL/GenBank/DDBJ whole genome shotgun (WGS) entry which is preliminary data.</text>
</comment>
<gene>
    <name evidence="2" type="ORF">HJG63_012140</name>
</gene>
<name>A0A7J8FK13_ROUAE</name>
<organism evidence="2 3">
    <name type="scientific">Rousettus aegyptiacus</name>
    <name type="common">Egyptian fruit bat</name>
    <name type="synonym">Pteropus aegyptiacus</name>
    <dbReference type="NCBI Taxonomy" id="9407"/>
    <lineage>
        <taxon>Eukaryota</taxon>
        <taxon>Metazoa</taxon>
        <taxon>Chordata</taxon>
        <taxon>Craniata</taxon>
        <taxon>Vertebrata</taxon>
        <taxon>Euteleostomi</taxon>
        <taxon>Mammalia</taxon>
        <taxon>Eutheria</taxon>
        <taxon>Laurasiatheria</taxon>
        <taxon>Chiroptera</taxon>
        <taxon>Yinpterochiroptera</taxon>
        <taxon>Pteropodoidea</taxon>
        <taxon>Pteropodidae</taxon>
        <taxon>Rousettinae</taxon>
        <taxon>Rousettus</taxon>
    </lineage>
</organism>
<dbReference type="EMBL" id="JACASE010000007">
    <property type="protein sequence ID" value="KAF6447779.1"/>
    <property type="molecule type" value="Genomic_DNA"/>
</dbReference>
<accession>A0A7J8FK13</accession>
<evidence type="ECO:0000313" key="3">
    <source>
        <dbReference type="Proteomes" id="UP000593571"/>
    </source>
</evidence>
<protein>
    <submittedName>
        <fullName evidence="2">Uncharacterized protein</fullName>
    </submittedName>
</protein>
<sequence>MACELHLNQAVYLKKKSMDLTVRRTLGDPQPKPFQCDDGLQSRKCASKEERKIHGEDSGDSSSMKARVSLDGREVWVCVRVYSQAPIRHITFLSLRISSSNKPVKLTPWASRTFSPNAGQTGQTSPLFSIPLKISHLERLTTPSFILEPFPGGASFPMISPFSACFCIAYKCHHHIIYYTLWEQLASMG</sequence>
<dbReference type="Proteomes" id="UP000593571">
    <property type="component" value="Unassembled WGS sequence"/>
</dbReference>
<feature type="region of interest" description="Disordered" evidence="1">
    <location>
        <begin position="26"/>
        <end position="65"/>
    </location>
</feature>
<keyword evidence="3" id="KW-1185">Reference proteome</keyword>
<evidence type="ECO:0000313" key="2">
    <source>
        <dbReference type="EMBL" id="KAF6447779.1"/>
    </source>
</evidence>
<dbReference type="AlphaFoldDB" id="A0A7J8FK13"/>
<proteinExistence type="predicted"/>
<feature type="compositionally biased region" description="Basic and acidic residues" evidence="1">
    <location>
        <begin position="46"/>
        <end position="57"/>
    </location>
</feature>
<evidence type="ECO:0000256" key="1">
    <source>
        <dbReference type="SAM" id="MobiDB-lite"/>
    </source>
</evidence>